<dbReference type="AlphaFoldDB" id="A0A2G8SZW3"/>
<accession>A0A2G8SZW3</accession>
<dbReference type="EMBL" id="PDOB01000020">
    <property type="protein sequence ID" value="PIL39345.1"/>
    <property type="molecule type" value="Genomic_DNA"/>
</dbReference>
<dbReference type="PRINTS" id="PR00344">
    <property type="entry name" value="BCTRLSENSOR"/>
</dbReference>
<dbReference type="InterPro" id="IPR004358">
    <property type="entry name" value="Sig_transdc_His_kin-like_C"/>
</dbReference>
<dbReference type="Pfam" id="PF13185">
    <property type="entry name" value="GAF_2"/>
    <property type="match status" value="1"/>
</dbReference>
<dbReference type="Gene3D" id="3.30.565.10">
    <property type="entry name" value="Histidine kinase-like ATPase, C-terminal domain"/>
    <property type="match status" value="1"/>
</dbReference>
<dbReference type="InterPro" id="IPR000014">
    <property type="entry name" value="PAS"/>
</dbReference>
<evidence type="ECO:0000256" key="1">
    <source>
        <dbReference type="ARBA" id="ARBA00000085"/>
    </source>
</evidence>
<proteinExistence type="predicted"/>
<evidence type="ECO:0000256" key="2">
    <source>
        <dbReference type="ARBA" id="ARBA00012438"/>
    </source>
</evidence>
<sequence>MEVNYHAMLMQWPDAGALLDLDSGRLQGANLKAAALLGVASESLAHMPLAQLCPPGRPSDLLLAQSQRALGGESVKFETELRTAGAALPCEVLLVRLPVPGRRLLHARFVDISRHVRAEQLRDGEGRVLELIARGAPLKDILDRLMLLIEAQSEGVQCSVLLLDDDGVTVHPISAPSLPPSYMASLEGLSIGPHAGSCGASMFFNKPVIAHDILTDPGWAPYAALASQYGLRSSWSTPIAPDKHTVLGSFAMYHHNVRSPTEDDMHLIDIATHLAGIAIERTRREHELAQHRENLEGLVAARTLDLTRAVEHADRINGELLHALDTLSRAQDELVRRDKMAALGALVAGVAHELNTPIGNSLMVATSLAERTRILAADLAVGLRRSALERYLADSGEAGELLVRNLKRAATLVAGFKQIAVDHASLERRDFSLTQLLSELAAPLKLAAKGARVNLALALEPGLMMDSYPGPLSQVVTELFENSLAHAFLDGHGGAVRITAAMRTGDLVAISVDDDGVGMAPQVQARAYDPFFTTRMGSGRSGLGLHVAHNIVSNILGGRIELRSTPSQGACFTLVVPLTAPLGPAPTAAGTHP</sequence>
<comment type="catalytic activity">
    <reaction evidence="1">
        <text>ATP + protein L-histidine = ADP + protein N-phospho-L-histidine.</text>
        <dbReference type="EC" id="2.7.13.3"/>
    </reaction>
</comment>
<dbReference type="SUPFAM" id="SSF55785">
    <property type="entry name" value="PYP-like sensor domain (PAS domain)"/>
    <property type="match status" value="1"/>
</dbReference>
<dbReference type="InterPro" id="IPR003018">
    <property type="entry name" value="GAF"/>
</dbReference>
<dbReference type="PANTHER" id="PTHR43065">
    <property type="entry name" value="SENSOR HISTIDINE KINASE"/>
    <property type="match status" value="1"/>
</dbReference>
<dbReference type="Proteomes" id="UP000228593">
    <property type="component" value="Unassembled WGS sequence"/>
</dbReference>
<protein>
    <recommendedName>
        <fullName evidence="2">histidine kinase</fullName>
        <ecNumber evidence="2">2.7.13.3</ecNumber>
    </recommendedName>
</protein>
<dbReference type="SUPFAM" id="SSF55781">
    <property type="entry name" value="GAF domain-like"/>
    <property type="match status" value="1"/>
</dbReference>
<dbReference type="InterPro" id="IPR036890">
    <property type="entry name" value="HATPase_C_sf"/>
</dbReference>
<dbReference type="PROSITE" id="PS50109">
    <property type="entry name" value="HIS_KIN"/>
    <property type="match status" value="1"/>
</dbReference>
<keyword evidence="3" id="KW-0597">Phosphoprotein</keyword>
<dbReference type="Gene3D" id="3.30.450.20">
    <property type="entry name" value="PAS domain"/>
    <property type="match status" value="1"/>
</dbReference>
<dbReference type="Gene3D" id="3.30.450.40">
    <property type="match status" value="1"/>
</dbReference>
<dbReference type="CDD" id="cd00082">
    <property type="entry name" value="HisKA"/>
    <property type="match status" value="1"/>
</dbReference>
<dbReference type="EC" id="2.7.13.3" evidence="2"/>
<feature type="domain" description="Histidine kinase" evidence="4">
    <location>
        <begin position="349"/>
        <end position="580"/>
    </location>
</feature>
<dbReference type="SMART" id="SM00065">
    <property type="entry name" value="GAF"/>
    <property type="match status" value="1"/>
</dbReference>
<dbReference type="GO" id="GO:0000155">
    <property type="term" value="F:phosphorelay sensor kinase activity"/>
    <property type="evidence" value="ECO:0007669"/>
    <property type="project" value="InterPro"/>
</dbReference>
<dbReference type="SUPFAM" id="SSF55874">
    <property type="entry name" value="ATPase domain of HSP90 chaperone/DNA topoisomerase II/histidine kinase"/>
    <property type="match status" value="1"/>
</dbReference>
<name>A0A2G8SZW3_9BURK</name>
<comment type="caution">
    <text evidence="5">The sequence shown here is derived from an EMBL/GenBank/DDBJ whole genome shotgun (WGS) entry which is preliminary data.</text>
</comment>
<keyword evidence="6" id="KW-1185">Reference proteome</keyword>
<keyword evidence="5" id="KW-0808">Transferase</keyword>
<dbReference type="InterPro" id="IPR029016">
    <property type="entry name" value="GAF-like_dom_sf"/>
</dbReference>
<evidence type="ECO:0000313" key="5">
    <source>
        <dbReference type="EMBL" id="PIL39345.1"/>
    </source>
</evidence>
<organism evidence="5 6">
    <name type="scientific">Massilia psychrophila</name>
    <dbReference type="NCBI Taxonomy" id="1603353"/>
    <lineage>
        <taxon>Bacteria</taxon>
        <taxon>Pseudomonadati</taxon>
        <taxon>Pseudomonadota</taxon>
        <taxon>Betaproteobacteria</taxon>
        <taxon>Burkholderiales</taxon>
        <taxon>Oxalobacteraceae</taxon>
        <taxon>Telluria group</taxon>
        <taxon>Massilia</taxon>
    </lineage>
</organism>
<reference evidence="5 6" key="1">
    <citation type="submission" date="2017-10" db="EMBL/GenBank/DDBJ databases">
        <title>Massilia psychrophilum sp. nov., a novel purple-pigmented bacterium isolated from Tianshan glacier, Xinjiang Municipality, China.</title>
        <authorList>
            <person name="Wang H."/>
        </authorList>
    </citation>
    <scope>NUCLEOTIDE SEQUENCE [LARGE SCALE GENOMIC DNA]</scope>
    <source>
        <strain evidence="5 6">JCM 30813</strain>
    </source>
</reference>
<evidence type="ECO:0000256" key="3">
    <source>
        <dbReference type="ARBA" id="ARBA00022553"/>
    </source>
</evidence>
<evidence type="ECO:0000313" key="6">
    <source>
        <dbReference type="Proteomes" id="UP000228593"/>
    </source>
</evidence>
<keyword evidence="5" id="KW-0418">Kinase</keyword>
<gene>
    <name evidence="5" type="ORF">CR103_13205</name>
</gene>
<dbReference type="OrthoDB" id="2521613at2"/>
<dbReference type="Gene3D" id="1.10.287.130">
    <property type="match status" value="1"/>
</dbReference>
<dbReference type="NCBIfam" id="TIGR00229">
    <property type="entry name" value="sensory_box"/>
    <property type="match status" value="1"/>
</dbReference>
<dbReference type="PANTHER" id="PTHR43065:SF42">
    <property type="entry name" value="TWO-COMPONENT SENSOR PPRA"/>
    <property type="match status" value="1"/>
</dbReference>
<evidence type="ECO:0000259" key="4">
    <source>
        <dbReference type="PROSITE" id="PS50109"/>
    </source>
</evidence>
<dbReference type="InterPro" id="IPR003661">
    <property type="entry name" value="HisK_dim/P_dom"/>
</dbReference>
<dbReference type="InterPro" id="IPR035965">
    <property type="entry name" value="PAS-like_dom_sf"/>
</dbReference>
<dbReference type="InterPro" id="IPR003594">
    <property type="entry name" value="HATPase_dom"/>
</dbReference>
<dbReference type="SMART" id="SM00387">
    <property type="entry name" value="HATPase_c"/>
    <property type="match status" value="1"/>
</dbReference>
<dbReference type="Pfam" id="PF02518">
    <property type="entry name" value="HATPase_c"/>
    <property type="match status" value="1"/>
</dbReference>
<dbReference type="InterPro" id="IPR005467">
    <property type="entry name" value="His_kinase_dom"/>
</dbReference>